<dbReference type="EMBL" id="AWWV01013311">
    <property type="protein sequence ID" value="OMO62163.1"/>
    <property type="molecule type" value="Genomic_DNA"/>
</dbReference>
<comment type="caution">
    <text evidence="1">The sequence shown here is derived from an EMBL/GenBank/DDBJ whole genome shotgun (WGS) entry which is preliminary data.</text>
</comment>
<evidence type="ECO:0000313" key="2">
    <source>
        <dbReference type="Proteomes" id="UP000188268"/>
    </source>
</evidence>
<dbReference type="Gramene" id="OMO62163">
    <property type="protein sequence ID" value="OMO62163"/>
    <property type="gene ID" value="CCACVL1_22985"/>
</dbReference>
<accession>A0A1R3GVQ2</accession>
<sequence>MAQPAEINPCFNLLHAVRKLHFDSEIEIPKD</sequence>
<gene>
    <name evidence="1" type="ORF">CCACVL1_22985</name>
</gene>
<evidence type="ECO:0000313" key="1">
    <source>
        <dbReference type="EMBL" id="OMO62163.1"/>
    </source>
</evidence>
<dbReference type="Proteomes" id="UP000188268">
    <property type="component" value="Unassembled WGS sequence"/>
</dbReference>
<proteinExistence type="predicted"/>
<protein>
    <submittedName>
        <fullName evidence="1">Uncharacterized protein</fullName>
    </submittedName>
</protein>
<organism evidence="1 2">
    <name type="scientific">Corchorus capsularis</name>
    <name type="common">Jute</name>
    <dbReference type="NCBI Taxonomy" id="210143"/>
    <lineage>
        <taxon>Eukaryota</taxon>
        <taxon>Viridiplantae</taxon>
        <taxon>Streptophyta</taxon>
        <taxon>Embryophyta</taxon>
        <taxon>Tracheophyta</taxon>
        <taxon>Spermatophyta</taxon>
        <taxon>Magnoliopsida</taxon>
        <taxon>eudicotyledons</taxon>
        <taxon>Gunneridae</taxon>
        <taxon>Pentapetalae</taxon>
        <taxon>rosids</taxon>
        <taxon>malvids</taxon>
        <taxon>Malvales</taxon>
        <taxon>Malvaceae</taxon>
        <taxon>Grewioideae</taxon>
        <taxon>Apeibeae</taxon>
        <taxon>Corchorus</taxon>
    </lineage>
</organism>
<name>A0A1R3GVQ2_COCAP</name>
<dbReference type="AlphaFoldDB" id="A0A1R3GVQ2"/>
<keyword evidence="2" id="KW-1185">Reference proteome</keyword>
<reference evidence="1 2" key="1">
    <citation type="submission" date="2013-09" db="EMBL/GenBank/DDBJ databases">
        <title>Corchorus capsularis genome sequencing.</title>
        <authorList>
            <person name="Alam M."/>
            <person name="Haque M.S."/>
            <person name="Islam M.S."/>
            <person name="Emdad E.M."/>
            <person name="Islam M.M."/>
            <person name="Ahmed B."/>
            <person name="Halim A."/>
            <person name="Hossen Q.M.M."/>
            <person name="Hossain M.Z."/>
            <person name="Ahmed R."/>
            <person name="Khan M.M."/>
            <person name="Islam R."/>
            <person name="Rashid M.M."/>
            <person name="Khan S.A."/>
            <person name="Rahman M.S."/>
            <person name="Alam M."/>
        </authorList>
    </citation>
    <scope>NUCLEOTIDE SEQUENCE [LARGE SCALE GENOMIC DNA]</scope>
    <source>
        <strain evidence="2">cv. CVL-1</strain>
        <tissue evidence="1">Whole seedling</tissue>
    </source>
</reference>